<evidence type="ECO:0000256" key="10">
    <source>
        <dbReference type="RuleBase" id="RU364125"/>
    </source>
</evidence>
<proteinExistence type="inferred from homology"/>
<evidence type="ECO:0000256" key="9">
    <source>
        <dbReference type="ARBA" id="ARBA00023136"/>
    </source>
</evidence>
<keyword evidence="11" id="KW-0282">Flagellum</keyword>
<organism evidence="11 12">
    <name type="scientific">Rhodopseudomonas julia</name>
    <dbReference type="NCBI Taxonomy" id="200617"/>
    <lineage>
        <taxon>Bacteria</taxon>
        <taxon>Pseudomonadati</taxon>
        <taxon>Pseudomonadota</taxon>
        <taxon>Alphaproteobacteria</taxon>
        <taxon>Hyphomicrobiales</taxon>
        <taxon>Nitrobacteraceae</taxon>
        <taxon>Rhodopseudomonas</taxon>
    </lineage>
</organism>
<evidence type="ECO:0000256" key="5">
    <source>
        <dbReference type="ARBA" id="ARBA00022500"/>
    </source>
</evidence>
<dbReference type="EMBL" id="JAUSUK010000002">
    <property type="protein sequence ID" value="MDQ0326303.1"/>
    <property type="molecule type" value="Genomic_DNA"/>
</dbReference>
<evidence type="ECO:0000256" key="4">
    <source>
        <dbReference type="ARBA" id="ARBA00022475"/>
    </source>
</evidence>
<comment type="caution">
    <text evidence="11">The sequence shown here is derived from an EMBL/GenBank/DDBJ whole genome shotgun (WGS) entry which is preliminary data.</text>
</comment>
<keyword evidence="8 10" id="KW-1133">Transmembrane helix</keyword>
<evidence type="ECO:0000256" key="3">
    <source>
        <dbReference type="ARBA" id="ARBA00008281"/>
    </source>
</evidence>
<keyword evidence="4" id="KW-1003">Cell membrane</keyword>
<dbReference type="RefSeq" id="WP_307154496.1">
    <property type="nucleotide sequence ID" value="NZ_JAUSUK010000002.1"/>
</dbReference>
<evidence type="ECO:0000256" key="7">
    <source>
        <dbReference type="ARBA" id="ARBA00022779"/>
    </source>
</evidence>
<dbReference type="InterPro" id="IPR005503">
    <property type="entry name" value="FliL"/>
</dbReference>
<evidence type="ECO:0000313" key="11">
    <source>
        <dbReference type="EMBL" id="MDQ0326303.1"/>
    </source>
</evidence>
<keyword evidence="5 10" id="KW-0145">Chemotaxis</keyword>
<sequence>MSDVSAASVDEEAKPKKKGSFLIGLLGVLAVTVIAGGAGAGIGIYLAGAIEATVTEKLKEKPKEEPQLLYSGDMVLQPVGPVVVNVADPADVWVRLETAIVFPNGALENPEVTAGEIREDIMAFVRTMPLSQFQGPSALQHLRDDLNDRAAVRTNGKVSELIIETMVVQ</sequence>
<keyword evidence="12" id="KW-1185">Reference proteome</keyword>
<gene>
    <name evidence="11" type="ORF">J2R99_002172</name>
</gene>
<comment type="function">
    <text evidence="1 10">Controls the rotational direction of flagella during chemotaxis.</text>
</comment>
<keyword evidence="11" id="KW-0966">Cell projection</keyword>
<keyword evidence="6 10" id="KW-0812">Transmembrane</keyword>
<name>A0ABU0C7X3_9BRAD</name>
<dbReference type="Proteomes" id="UP001230253">
    <property type="component" value="Unassembled WGS sequence"/>
</dbReference>
<protein>
    <recommendedName>
        <fullName evidence="10">Flagellar protein FliL</fullName>
    </recommendedName>
</protein>
<evidence type="ECO:0000256" key="6">
    <source>
        <dbReference type="ARBA" id="ARBA00022692"/>
    </source>
</evidence>
<evidence type="ECO:0000256" key="2">
    <source>
        <dbReference type="ARBA" id="ARBA00004162"/>
    </source>
</evidence>
<feature type="transmembrane region" description="Helical" evidence="10">
    <location>
        <begin position="21"/>
        <end position="47"/>
    </location>
</feature>
<evidence type="ECO:0000313" key="12">
    <source>
        <dbReference type="Proteomes" id="UP001230253"/>
    </source>
</evidence>
<keyword evidence="7 10" id="KW-0283">Flagellar rotation</keyword>
<comment type="subcellular location">
    <subcellularLocation>
        <location evidence="10">Cell inner membrane</location>
    </subcellularLocation>
    <subcellularLocation>
        <location evidence="2">Cell membrane</location>
        <topology evidence="2">Single-pass membrane protein</topology>
    </subcellularLocation>
</comment>
<accession>A0ABU0C7X3</accession>
<reference evidence="11 12" key="1">
    <citation type="submission" date="2023-07" db="EMBL/GenBank/DDBJ databases">
        <title>Genomic Encyclopedia of Type Strains, Phase IV (KMG-IV): sequencing the most valuable type-strain genomes for metagenomic binning, comparative biology and taxonomic classification.</title>
        <authorList>
            <person name="Goeker M."/>
        </authorList>
    </citation>
    <scope>NUCLEOTIDE SEQUENCE [LARGE SCALE GENOMIC DNA]</scope>
    <source>
        <strain evidence="11 12">DSM 11549</strain>
    </source>
</reference>
<evidence type="ECO:0000256" key="8">
    <source>
        <dbReference type="ARBA" id="ARBA00022989"/>
    </source>
</evidence>
<comment type="similarity">
    <text evidence="3 10">Belongs to the FliL family.</text>
</comment>
<keyword evidence="11" id="KW-0969">Cilium</keyword>
<keyword evidence="9 10" id="KW-0472">Membrane</keyword>
<keyword evidence="10" id="KW-0997">Cell inner membrane</keyword>
<dbReference type="Pfam" id="PF03748">
    <property type="entry name" value="FliL"/>
    <property type="match status" value="1"/>
</dbReference>
<evidence type="ECO:0000256" key="1">
    <source>
        <dbReference type="ARBA" id="ARBA00002254"/>
    </source>
</evidence>